<reference evidence="2" key="1">
    <citation type="submission" date="2023-10" db="EMBL/GenBank/DDBJ databases">
        <title>Genome assemblies of two species of porcelain crab, Petrolisthes cinctipes and Petrolisthes manimaculis (Anomura: Porcellanidae).</title>
        <authorList>
            <person name="Angst P."/>
        </authorList>
    </citation>
    <scope>NUCLEOTIDE SEQUENCE</scope>
    <source>
        <strain evidence="2">PB745_01</strain>
        <tissue evidence="2">Gill</tissue>
    </source>
</reference>
<keyword evidence="3" id="KW-1185">Reference proteome</keyword>
<protein>
    <submittedName>
        <fullName evidence="2">Uncharacterized protein</fullName>
    </submittedName>
</protein>
<feature type="region of interest" description="Disordered" evidence="1">
    <location>
        <begin position="63"/>
        <end position="120"/>
    </location>
</feature>
<feature type="compositionally biased region" description="Basic and acidic residues" evidence="1">
    <location>
        <begin position="63"/>
        <end position="101"/>
    </location>
</feature>
<organism evidence="2 3">
    <name type="scientific">Petrolisthes cinctipes</name>
    <name type="common">Flat porcelain crab</name>
    <dbReference type="NCBI Taxonomy" id="88211"/>
    <lineage>
        <taxon>Eukaryota</taxon>
        <taxon>Metazoa</taxon>
        <taxon>Ecdysozoa</taxon>
        <taxon>Arthropoda</taxon>
        <taxon>Crustacea</taxon>
        <taxon>Multicrustacea</taxon>
        <taxon>Malacostraca</taxon>
        <taxon>Eumalacostraca</taxon>
        <taxon>Eucarida</taxon>
        <taxon>Decapoda</taxon>
        <taxon>Pleocyemata</taxon>
        <taxon>Anomura</taxon>
        <taxon>Galatheoidea</taxon>
        <taxon>Porcellanidae</taxon>
        <taxon>Petrolisthes</taxon>
    </lineage>
</organism>
<accession>A0AAE1EPC5</accession>
<sequence length="120" mass="13303">MHAGLVSVSDGKSRPQPMKLILTSDSLVLQKEQLVISTSVPDTNGPDTRGELLVRGNKSIEVSFHHHDNHTQPRRFWGDRKERGTGDVDNGSEERGRRKGEGTGWKIGRRGEEEGDRSCG</sequence>
<evidence type="ECO:0000313" key="3">
    <source>
        <dbReference type="Proteomes" id="UP001286313"/>
    </source>
</evidence>
<dbReference type="EMBL" id="JAWQEG010005371">
    <property type="protein sequence ID" value="KAK3858240.1"/>
    <property type="molecule type" value="Genomic_DNA"/>
</dbReference>
<dbReference type="AlphaFoldDB" id="A0AAE1EPC5"/>
<name>A0AAE1EPC5_PETCI</name>
<evidence type="ECO:0000313" key="2">
    <source>
        <dbReference type="EMBL" id="KAK3858240.1"/>
    </source>
</evidence>
<comment type="caution">
    <text evidence="2">The sequence shown here is derived from an EMBL/GenBank/DDBJ whole genome shotgun (WGS) entry which is preliminary data.</text>
</comment>
<evidence type="ECO:0000256" key="1">
    <source>
        <dbReference type="SAM" id="MobiDB-lite"/>
    </source>
</evidence>
<gene>
    <name evidence="2" type="ORF">Pcinc_035559</name>
</gene>
<proteinExistence type="predicted"/>
<feature type="compositionally biased region" description="Basic and acidic residues" evidence="1">
    <location>
        <begin position="109"/>
        <end position="120"/>
    </location>
</feature>
<dbReference type="Proteomes" id="UP001286313">
    <property type="component" value="Unassembled WGS sequence"/>
</dbReference>